<evidence type="ECO:0000313" key="10">
    <source>
        <dbReference type="EMBL" id="RHH32489.1"/>
    </source>
</evidence>
<reference evidence="13 14" key="2">
    <citation type="submission" date="2018-08" db="EMBL/GenBank/DDBJ databases">
        <title>A genome reference for cultivated species of the human gut microbiota.</title>
        <authorList>
            <person name="Zou Y."/>
            <person name="Xue W."/>
            <person name="Luo G."/>
        </authorList>
    </citation>
    <scope>NUCLEOTIDE SEQUENCE [LARGE SCALE GENOMIC DNA]</scope>
    <source>
        <strain evidence="9 16">AF21-53</strain>
        <strain evidence="10 15">AM18-14LB</strain>
        <strain evidence="8 13">TF08-13</strain>
        <strain evidence="7 14">TF09-22</strain>
    </source>
</reference>
<evidence type="ECO:0000313" key="5">
    <source>
        <dbReference type="EMBL" id="KAB4184457.1"/>
    </source>
</evidence>
<feature type="domain" description="Glycosyl transferase CAP10" evidence="2">
    <location>
        <begin position="111"/>
        <end position="313"/>
    </location>
</feature>
<proteinExistence type="predicted"/>
<evidence type="ECO:0000256" key="1">
    <source>
        <dbReference type="ARBA" id="ARBA00022679"/>
    </source>
</evidence>
<evidence type="ECO:0000313" key="11">
    <source>
        <dbReference type="Proteomes" id="UP000095614"/>
    </source>
</evidence>
<reference evidence="11 12" key="1">
    <citation type="submission" date="2015-09" db="EMBL/GenBank/DDBJ databases">
        <authorList>
            <consortium name="Pathogen Informatics"/>
        </authorList>
    </citation>
    <scope>NUCLEOTIDE SEQUENCE [LARGE SCALE GENOMIC DNA]</scope>
    <source>
        <strain evidence="3 11">2789STDY5834847</strain>
        <strain evidence="4 12">2789STDY5834942</strain>
    </source>
</reference>
<sequence>MEYKLLYALRSGKNIKLIYYIKNMLGMLIPNIFFQMQLRHKLASLSDRKDKDYILYRVNYYNKLLPGAILPESVPALAEHKLKGHKVYIYDTRCYTRWFSQQLRLNLCAGDVDFVPPIPSISKSRLITENNGNGVIMKLNKIRHFIFVRDKKKFTEKKDMAVFRGKVTDKEQRIKFMKMYFGHPMCDLGDISRDTINPTWCIGKLTIKEQLEYKFILAIEGYDVASNLKWVMSSNSIAVMPRPTCETWFMEGTLIPNYHYIEIKPDFSDLEERLQYYMAHTDEAQAIIEHAHEYIEQFKNKKREQLISLLVLEKYFKMTGQL</sequence>
<dbReference type="Proteomes" id="UP000095614">
    <property type="component" value="Unassembled WGS sequence"/>
</dbReference>
<protein>
    <submittedName>
        <fullName evidence="5">Lipopolysaccharide biosynthesis protein</fullName>
    </submittedName>
    <submittedName>
        <fullName evidence="4">Lipopolysaccharide core biosynthesis protein LpsA</fullName>
    </submittedName>
</protein>
<evidence type="ECO:0000313" key="13">
    <source>
        <dbReference type="Proteomes" id="UP000260795"/>
    </source>
</evidence>
<dbReference type="EMBL" id="QSRK01000005">
    <property type="protein sequence ID" value="RGL16031.1"/>
    <property type="molecule type" value="Genomic_DNA"/>
</dbReference>
<keyword evidence="1" id="KW-0808">Transferase</keyword>
<dbReference type="EMBL" id="CZBF01000005">
    <property type="protein sequence ID" value="CUQ10812.1"/>
    <property type="molecule type" value="Genomic_DNA"/>
</dbReference>
<organism evidence="4 12">
    <name type="scientific">Bacteroides uniformis</name>
    <dbReference type="NCBI Taxonomy" id="820"/>
    <lineage>
        <taxon>Bacteria</taxon>
        <taxon>Pseudomonadati</taxon>
        <taxon>Bacteroidota</taxon>
        <taxon>Bacteroidia</taxon>
        <taxon>Bacteroidales</taxon>
        <taxon>Bacteroidaceae</taxon>
        <taxon>Bacteroides</taxon>
    </lineage>
</organism>
<dbReference type="EMBL" id="WCTY01000014">
    <property type="protein sequence ID" value="KAB4184457.1"/>
    <property type="molecule type" value="Genomic_DNA"/>
</dbReference>
<evidence type="ECO:0000313" key="7">
    <source>
        <dbReference type="EMBL" id="RGK85078.1"/>
    </source>
</evidence>
<dbReference type="RefSeq" id="WP_057097429.1">
    <property type="nucleotide sequence ID" value="NZ_CAKOCG010000009.1"/>
</dbReference>
<dbReference type="EMBL" id="QRVP01000004">
    <property type="protein sequence ID" value="RGS55855.1"/>
    <property type="molecule type" value="Genomic_DNA"/>
</dbReference>
<evidence type="ECO:0000313" key="12">
    <source>
        <dbReference type="Proteomes" id="UP000095788"/>
    </source>
</evidence>
<dbReference type="Proteomes" id="UP000260874">
    <property type="component" value="Unassembled WGS sequence"/>
</dbReference>
<evidence type="ECO:0000313" key="14">
    <source>
        <dbReference type="Proteomes" id="UP000260874"/>
    </source>
</evidence>
<dbReference type="EMBL" id="WCTM01000003">
    <property type="protein sequence ID" value="KAB4244255.1"/>
    <property type="molecule type" value="Genomic_DNA"/>
</dbReference>
<dbReference type="EMBL" id="CZAF01000002">
    <property type="protein sequence ID" value="CUO54323.1"/>
    <property type="molecule type" value="Genomic_DNA"/>
</dbReference>
<evidence type="ECO:0000313" key="3">
    <source>
        <dbReference type="EMBL" id="CUO54323.1"/>
    </source>
</evidence>
<evidence type="ECO:0000313" key="17">
    <source>
        <dbReference type="Proteomes" id="UP000431575"/>
    </source>
</evidence>
<dbReference type="Pfam" id="PF05686">
    <property type="entry name" value="Glyco_transf_90"/>
    <property type="match status" value="1"/>
</dbReference>
<dbReference type="GO" id="GO:0016740">
    <property type="term" value="F:transferase activity"/>
    <property type="evidence" value="ECO:0007669"/>
    <property type="project" value="UniProtKB-KW"/>
</dbReference>
<evidence type="ECO:0000313" key="9">
    <source>
        <dbReference type="EMBL" id="RGS55855.1"/>
    </source>
</evidence>
<evidence type="ECO:0000313" key="8">
    <source>
        <dbReference type="EMBL" id="RGL16031.1"/>
    </source>
</evidence>
<dbReference type="EMBL" id="QSRB01000009">
    <property type="protein sequence ID" value="RGK85078.1"/>
    <property type="molecule type" value="Genomic_DNA"/>
</dbReference>
<accession>A0A174TLX9</accession>
<evidence type="ECO:0000259" key="2">
    <source>
        <dbReference type="SMART" id="SM00672"/>
    </source>
</evidence>
<dbReference type="EMBL" id="QRJL01000003">
    <property type="protein sequence ID" value="RHH32489.1"/>
    <property type="molecule type" value="Genomic_DNA"/>
</dbReference>
<dbReference type="Proteomes" id="UP000283766">
    <property type="component" value="Unassembled WGS sequence"/>
</dbReference>
<dbReference type="SMART" id="SM00672">
    <property type="entry name" value="CAP10"/>
    <property type="match status" value="1"/>
</dbReference>
<dbReference type="AlphaFoldDB" id="A0A174TLX9"/>
<name>A0A174TLX9_BACUN</name>
<evidence type="ECO:0000313" key="6">
    <source>
        <dbReference type="EMBL" id="KAB4244255.1"/>
    </source>
</evidence>
<dbReference type="OrthoDB" id="767964at2"/>
<reference evidence="17 18" key="3">
    <citation type="journal article" date="2019" name="Nat. Med.">
        <title>A library of human gut bacterial isolates paired with longitudinal multiomics data enables mechanistic microbiome research.</title>
        <authorList>
            <person name="Poyet M."/>
            <person name="Groussin M."/>
            <person name="Gibbons S.M."/>
            <person name="Avila-Pacheco J."/>
            <person name="Jiang X."/>
            <person name="Kearney S.M."/>
            <person name="Perrotta A.R."/>
            <person name="Berdy B."/>
            <person name="Zhao S."/>
            <person name="Lieberman T.D."/>
            <person name="Swanson P.K."/>
            <person name="Smith M."/>
            <person name="Roesemann S."/>
            <person name="Alexander J.E."/>
            <person name="Rich S.A."/>
            <person name="Livny J."/>
            <person name="Vlamakis H."/>
            <person name="Clish C."/>
            <person name="Bullock K."/>
            <person name="Deik A."/>
            <person name="Scott J."/>
            <person name="Pierce K.A."/>
            <person name="Xavier R.J."/>
            <person name="Alm E.J."/>
        </authorList>
    </citation>
    <scope>NUCLEOTIDE SEQUENCE [LARGE SCALE GENOMIC DNA]</scope>
    <source>
        <strain evidence="5 18">BIOML-A19</strain>
        <strain evidence="6 17">BIOML-A6</strain>
    </source>
</reference>
<evidence type="ECO:0000313" key="4">
    <source>
        <dbReference type="EMBL" id="CUQ10812.1"/>
    </source>
</evidence>
<dbReference type="Proteomes" id="UP000260795">
    <property type="component" value="Unassembled WGS sequence"/>
</dbReference>
<dbReference type="Proteomes" id="UP000487221">
    <property type="component" value="Unassembled WGS sequence"/>
</dbReference>
<dbReference type="InterPro" id="IPR006598">
    <property type="entry name" value="CAP10"/>
</dbReference>
<dbReference type="PANTHER" id="PTHR12203">
    <property type="entry name" value="KDEL LYS-ASP-GLU-LEU CONTAINING - RELATED"/>
    <property type="match status" value="1"/>
</dbReference>
<gene>
    <name evidence="10" type="ORF">DW216_06530</name>
    <name evidence="9" type="ORF">DWX87_06375</name>
    <name evidence="8" type="ORF">DXC80_04940</name>
    <name evidence="7" type="ORF">DXC91_12255</name>
    <name evidence="3" type="ORF">ERS852462_00759</name>
    <name evidence="4" type="ORF">ERS852554_02960</name>
    <name evidence="6" type="ORF">GAP41_06555</name>
    <name evidence="5" type="ORF">GAQ44_08685</name>
</gene>
<dbReference type="Proteomes" id="UP000285283">
    <property type="component" value="Unassembled WGS sequence"/>
</dbReference>
<evidence type="ECO:0000313" key="18">
    <source>
        <dbReference type="Proteomes" id="UP000487221"/>
    </source>
</evidence>
<dbReference type="Proteomes" id="UP000431575">
    <property type="component" value="Unassembled WGS sequence"/>
</dbReference>
<dbReference type="Proteomes" id="UP000095788">
    <property type="component" value="Unassembled WGS sequence"/>
</dbReference>
<dbReference type="InterPro" id="IPR051091">
    <property type="entry name" value="O-Glucosyltr/Glycosyltrsf_90"/>
</dbReference>
<dbReference type="PANTHER" id="PTHR12203:SF35">
    <property type="entry name" value="PROTEIN O-GLUCOSYLTRANSFERASE 1"/>
    <property type="match status" value="1"/>
</dbReference>
<evidence type="ECO:0000313" key="16">
    <source>
        <dbReference type="Proteomes" id="UP000285283"/>
    </source>
</evidence>
<evidence type="ECO:0000313" key="15">
    <source>
        <dbReference type="Proteomes" id="UP000283766"/>
    </source>
</evidence>